<gene>
    <name evidence="1" type="ORF">PRECH8_15460</name>
</gene>
<evidence type="ECO:0000313" key="2">
    <source>
        <dbReference type="Proteomes" id="UP000654993"/>
    </source>
</evidence>
<evidence type="ECO:0008006" key="3">
    <source>
        <dbReference type="Google" id="ProtNLM"/>
    </source>
</evidence>
<dbReference type="RefSeq" id="WP_200966500.1">
    <property type="nucleotide sequence ID" value="NZ_BMAQ01000014.1"/>
</dbReference>
<comment type="caution">
    <text evidence="1">The sequence shown here is derived from an EMBL/GenBank/DDBJ whole genome shotgun (WGS) entry which is preliminary data.</text>
</comment>
<proteinExistence type="predicted"/>
<accession>A0A916QCY8</accession>
<dbReference type="EMBL" id="BMAQ01000014">
    <property type="protein sequence ID" value="GFR38250.1"/>
    <property type="molecule type" value="Genomic_DNA"/>
</dbReference>
<dbReference type="SUPFAM" id="SSF159902">
    <property type="entry name" value="PH1570-like"/>
    <property type="match status" value="1"/>
</dbReference>
<reference evidence="1" key="2">
    <citation type="journal article" date="2021" name="Data Brief">
        <title>Draft genome sequence data of the facultative, thermophilic, xylanolytic bacterium Paenibacillus sp. strain DA-C8.</title>
        <authorList>
            <person name="Chhe C."/>
            <person name="Uke A."/>
            <person name="Baramee S."/>
            <person name="Ungkulpasvich U."/>
            <person name="Tachaapaikoon C."/>
            <person name="Pason P."/>
            <person name="Waeonukul R."/>
            <person name="Ratanakhanokchai K."/>
            <person name="Kosugi A."/>
        </authorList>
    </citation>
    <scope>NUCLEOTIDE SEQUENCE</scope>
    <source>
        <strain evidence="1">DA-C8</strain>
    </source>
</reference>
<evidence type="ECO:0000313" key="1">
    <source>
        <dbReference type="EMBL" id="GFR38250.1"/>
    </source>
</evidence>
<protein>
    <recommendedName>
        <fullName evidence="3">ADP-heptose synthase</fullName>
    </recommendedName>
</protein>
<dbReference type="AlphaFoldDB" id="A0A916QCY8"/>
<name>A0A916QCY8_9BACL</name>
<reference evidence="1" key="1">
    <citation type="submission" date="2020-08" db="EMBL/GenBank/DDBJ databases">
        <authorList>
            <person name="Uke A."/>
            <person name="Chhe C."/>
            <person name="Baramee S."/>
            <person name="Kosugi A."/>
        </authorList>
    </citation>
    <scope>NUCLEOTIDE SEQUENCE</scope>
    <source>
        <strain evidence="1">DA-C8</strain>
    </source>
</reference>
<keyword evidence="2" id="KW-1185">Reference proteome</keyword>
<dbReference type="Proteomes" id="UP000654993">
    <property type="component" value="Unassembled WGS sequence"/>
</dbReference>
<organism evidence="1 2">
    <name type="scientific">Insulibacter thermoxylanivorax</name>
    <dbReference type="NCBI Taxonomy" id="2749268"/>
    <lineage>
        <taxon>Bacteria</taxon>
        <taxon>Bacillati</taxon>
        <taxon>Bacillota</taxon>
        <taxon>Bacilli</taxon>
        <taxon>Bacillales</taxon>
        <taxon>Paenibacillaceae</taxon>
        <taxon>Insulibacter</taxon>
    </lineage>
</organism>
<sequence length="173" mass="20414">MHKRFAIEAVMFAIYGQLLVPDRPVEYIIPYSTILELYELKDEQQPLMPDAYEEQHVRAKIEEMIRFFEEPLNRKKIEKALTVPWRKASILVNEHVTFQVIYALDNAQYGDQFDPIETELILSGLTEKVPLITDQIDFIDRVIEAEIPIQVYDIEDFAYALEFDEKMLDVDDR</sequence>